<dbReference type="SUPFAM" id="SSF51445">
    <property type="entry name" value="(Trans)glycosidases"/>
    <property type="match status" value="1"/>
</dbReference>
<keyword evidence="4" id="KW-0378">Hydrolase</keyword>
<dbReference type="PANTHER" id="PTHR35803">
    <property type="entry name" value="GLUCAN 1,4-ALPHA-GLUCOSIDASE SUSB-RELATED"/>
    <property type="match status" value="1"/>
</dbReference>
<dbReference type="InterPro" id="IPR052720">
    <property type="entry name" value="Glycosyl_hydrolase_97"/>
</dbReference>
<dbReference type="InterPro" id="IPR017853">
    <property type="entry name" value="GH"/>
</dbReference>
<dbReference type="InterPro" id="IPR019563">
    <property type="entry name" value="GH97_catalytic"/>
</dbReference>
<gene>
    <name evidence="4" type="ORF">L2749_02150</name>
</gene>
<dbReference type="Gene3D" id="2.70.98.10">
    <property type="match status" value="1"/>
</dbReference>
<name>A0A9X1ZBJ3_9GAMM</name>
<organism evidence="4 5">
    <name type="scientific">Shewanella algicola</name>
    <dbReference type="NCBI Taxonomy" id="640633"/>
    <lineage>
        <taxon>Bacteria</taxon>
        <taxon>Pseudomonadati</taxon>
        <taxon>Pseudomonadota</taxon>
        <taxon>Gammaproteobacteria</taxon>
        <taxon>Alteromonadales</taxon>
        <taxon>Shewanellaceae</taxon>
        <taxon>Shewanella</taxon>
    </lineage>
</organism>
<dbReference type="Pfam" id="PF14508">
    <property type="entry name" value="GH97_N"/>
    <property type="match status" value="1"/>
</dbReference>
<dbReference type="InterPro" id="IPR013785">
    <property type="entry name" value="Aldolase_TIM"/>
</dbReference>
<reference evidence="4" key="1">
    <citation type="submission" date="2022-01" db="EMBL/GenBank/DDBJ databases">
        <title>Whole genome-based taxonomy of the Shewanellaceae.</title>
        <authorList>
            <person name="Martin-Rodriguez A.J."/>
        </authorList>
    </citation>
    <scope>NUCLEOTIDE SEQUENCE</scope>
    <source>
        <strain evidence="4">DSM 23803</strain>
    </source>
</reference>
<dbReference type="InterPro" id="IPR029483">
    <property type="entry name" value="GH97_C"/>
</dbReference>
<dbReference type="RefSeq" id="WP_188923802.1">
    <property type="nucleotide sequence ID" value="NZ_BMQI01000003.1"/>
</dbReference>
<evidence type="ECO:0000259" key="1">
    <source>
        <dbReference type="Pfam" id="PF10566"/>
    </source>
</evidence>
<protein>
    <submittedName>
        <fullName evidence="4">Glycoside hydrolase family 97 protein</fullName>
    </submittedName>
</protein>
<dbReference type="Proteomes" id="UP001139408">
    <property type="component" value="Unassembled WGS sequence"/>
</dbReference>
<dbReference type="Pfam" id="PF14509">
    <property type="entry name" value="GH97_C"/>
    <property type="match status" value="1"/>
</dbReference>
<dbReference type="PANTHER" id="PTHR35803:SF1">
    <property type="entry name" value="GLUCAN 1,4-ALPHA-GLUCOSIDASE SUSB"/>
    <property type="match status" value="1"/>
</dbReference>
<dbReference type="Pfam" id="PF10566">
    <property type="entry name" value="Glyco_hydro_97"/>
    <property type="match status" value="1"/>
</dbReference>
<dbReference type="InterPro" id="IPR029486">
    <property type="entry name" value="GH97_N"/>
</dbReference>
<sequence>MTPSYPQPAALCRSVETQSRFNKSIISLTCALALSGLAFSSIVNAKTVHVTSPNTHINISLTDDNGRPEYQIDFNGKTVINPSKLGLVFQQLGEFGSEFTIKNVSRSSVDQTWQQPWGERENVRDHYNRIKATLSNGKLDFDIEFKAFNDGIGFRYLVPKQAGLTSTPKLDITDELTEFVIPNPQLTTAWWIPGRGWNRYEYLYRTTTLDKIDRAHTPMTFRTTDGVHMSIHEAALTDYAAMVLNQGRDGTLRADLTPWSDGIRVKTQPGFTTPWRTIQIASNATGLLNSDLILNLNEPNKLGDVSWVQPGKYVGIWWGMHLNENTWGSGPKHGATTSETKRYMDFAAQYGFDGVLVEGWNEGWDGSWFHNGDVFSFTKAYPDFDIDAISQYGKSKNVRLIGHHETSGSVTNYRNQMSNAYDLYKKHGVTQVKTGYVADGGDIKRIDENGIVRHEWHDGQFMVNEYLHSVTEAAKRGISINTHEPIKDTGLRRTYPNWIAREGARGQEFNAWGSPPNNPEHTAILPYTRMLAGPMDFTPGIFNLAPQGLDAENRVQTTLTKQLALYVVLYSPIQMAADLPRNYVQRLDAFQFIQDVPTDWSESIALAGDIGDYVAFARKQRGAEDWYLGALTDENPRKLTVKLDFLTAGQRYEAQIYRDGNNADWLTNPYDYVIETKVVSATDTLALSLASSGGSAIRFKAL</sequence>
<dbReference type="GO" id="GO:0030246">
    <property type="term" value="F:carbohydrate binding"/>
    <property type="evidence" value="ECO:0007669"/>
    <property type="project" value="InterPro"/>
</dbReference>
<feature type="domain" description="Glycosyl-hydrolase 97 catalytic" evidence="1">
    <location>
        <begin position="317"/>
        <end position="504"/>
    </location>
</feature>
<feature type="domain" description="Glycosyl-hydrolase 97 N-terminal" evidence="2">
    <location>
        <begin position="50"/>
        <end position="299"/>
    </location>
</feature>
<evidence type="ECO:0000259" key="2">
    <source>
        <dbReference type="Pfam" id="PF14508"/>
    </source>
</evidence>
<dbReference type="Gene3D" id="3.20.20.70">
    <property type="entry name" value="Aldolase class I"/>
    <property type="match status" value="1"/>
</dbReference>
<dbReference type="GO" id="GO:0016787">
    <property type="term" value="F:hydrolase activity"/>
    <property type="evidence" value="ECO:0007669"/>
    <property type="project" value="UniProtKB-KW"/>
</dbReference>
<evidence type="ECO:0000259" key="3">
    <source>
        <dbReference type="Pfam" id="PF14509"/>
    </source>
</evidence>
<proteinExistence type="predicted"/>
<comment type="caution">
    <text evidence="4">The sequence shown here is derived from an EMBL/GenBank/DDBJ whole genome shotgun (WGS) entry which is preliminary data.</text>
</comment>
<evidence type="ECO:0000313" key="5">
    <source>
        <dbReference type="Proteomes" id="UP001139408"/>
    </source>
</evidence>
<dbReference type="EMBL" id="JAKILJ010000003">
    <property type="protein sequence ID" value="MCL1104068.1"/>
    <property type="molecule type" value="Genomic_DNA"/>
</dbReference>
<accession>A0A9X1ZBJ3</accession>
<evidence type="ECO:0000313" key="4">
    <source>
        <dbReference type="EMBL" id="MCL1104068.1"/>
    </source>
</evidence>
<dbReference type="InterPro" id="IPR014718">
    <property type="entry name" value="GH-type_carb-bd"/>
</dbReference>
<keyword evidence="5" id="KW-1185">Reference proteome</keyword>
<feature type="domain" description="Glycosyl-hydrolase 97 C-terminal oligomerisation" evidence="3">
    <location>
        <begin position="599"/>
        <end position="700"/>
    </location>
</feature>
<dbReference type="AlphaFoldDB" id="A0A9X1ZBJ3"/>